<keyword evidence="15" id="KW-1185">Reference proteome</keyword>
<evidence type="ECO:0000256" key="7">
    <source>
        <dbReference type="ARBA" id="ARBA00023211"/>
    </source>
</evidence>
<dbReference type="PANTHER" id="PTHR43782:SF3">
    <property type="entry name" value="ARGINASE"/>
    <property type="match status" value="1"/>
</dbReference>
<evidence type="ECO:0000256" key="9">
    <source>
        <dbReference type="NCBIfam" id="TIGR01229"/>
    </source>
</evidence>
<dbReference type="GO" id="GO:0005737">
    <property type="term" value="C:cytoplasm"/>
    <property type="evidence" value="ECO:0007669"/>
    <property type="project" value="TreeGrafter"/>
</dbReference>
<evidence type="ECO:0000256" key="3">
    <source>
        <dbReference type="ARBA" id="ARBA00018123"/>
    </source>
</evidence>
<feature type="binding site" evidence="10">
    <location>
        <position position="98"/>
    </location>
    <ligand>
        <name>Mn(2+)</name>
        <dbReference type="ChEBI" id="CHEBI:29035"/>
        <label>1</label>
    </ligand>
</feature>
<dbReference type="GO" id="GO:0004053">
    <property type="term" value="F:arginase activity"/>
    <property type="evidence" value="ECO:0007669"/>
    <property type="project" value="UniProtKB-UniRule"/>
</dbReference>
<dbReference type="InterPro" id="IPR020855">
    <property type="entry name" value="Ureohydrolase_Mn_BS"/>
</dbReference>
<evidence type="ECO:0000256" key="13">
    <source>
        <dbReference type="RuleBase" id="RU361159"/>
    </source>
</evidence>
<dbReference type="GO" id="GO:0030145">
    <property type="term" value="F:manganese ion binding"/>
    <property type="evidence" value="ECO:0007669"/>
    <property type="project" value="TreeGrafter"/>
</dbReference>
<dbReference type="InterPro" id="IPR014033">
    <property type="entry name" value="Arginase"/>
</dbReference>
<evidence type="ECO:0000256" key="2">
    <source>
        <dbReference type="ARBA" id="ARBA00012168"/>
    </source>
</evidence>
<dbReference type="SUPFAM" id="SSF52768">
    <property type="entry name" value="Arginase/deacetylase"/>
    <property type="match status" value="1"/>
</dbReference>
<comment type="caution">
    <text evidence="14">The sequence shown here is derived from an EMBL/GenBank/DDBJ whole genome shotgun (WGS) entry which is preliminary data.</text>
</comment>
<sequence length="308" mass="32363">MTDGKCILLGAPVQDGAGRPGCIMGPDALRTAGIAAALTGLGFPVEDRGNVTARPADVAAAPPAVKQLDVVAGWTAALTDAARAAMRDGFPVFMGGDHALSAGTVAGVARHAQDAGRPLFVLWLDAHPDLHSPDTTRSGNLHGTPMAYVTGQPGFDGLFPPLRARVAPAHVCFMGLRSVDEAEAARLDGQGFVTHDMRAIDTHGVLRLLEPFLEQIAAANGLLHVSLDVDFLDPEIAPAVGTTVPGGATVREAHLIMERLHDSGLVTSLDLVELNPFLDERGRTARLMVDLTASLMGRRILDRPTRSH</sequence>
<dbReference type="CDD" id="cd09989">
    <property type="entry name" value="Arginase"/>
    <property type="match status" value="1"/>
</dbReference>
<keyword evidence="5 10" id="KW-0479">Metal-binding</keyword>
<feature type="binding site" evidence="10">
    <location>
        <position position="230"/>
    </location>
    <ligand>
        <name>Mn(2+)</name>
        <dbReference type="ChEBI" id="CHEBI:29035"/>
        <label>1</label>
    </ligand>
</feature>
<dbReference type="NCBIfam" id="TIGR01229">
    <property type="entry name" value="rocF_arginase"/>
    <property type="match status" value="1"/>
</dbReference>
<dbReference type="RefSeq" id="WP_154444618.1">
    <property type="nucleotide sequence ID" value="NZ_WIND01000001.1"/>
</dbReference>
<evidence type="ECO:0000256" key="6">
    <source>
        <dbReference type="ARBA" id="ARBA00022801"/>
    </source>
</evidence>
<evidence type="ECO:0000256" key="8">
    <source>
        <dbReference type="ARBA" id="ARBA00047391"/>
    </source>
</evidence>
<comment type="similarity">
    <text evidence="11 12">Belongs to the arginase family.</text>
</comment>
<feature type="binding site" evidence="10">
    <location>
        <position position="127"/>
    </location>
    <ligand>
        <name>Mn(2+)</name>
        <dbReference type="ChEBI" id="CHEBI:29035"/>
        <label>1</label>
    </ligand>
</feature>
<feature type="binding site" evidence="10">
    <location>
        <position position="129"/>
    </location>
    <ligand>
        <name>Mn(2+)</name>
        <dbReference type="ChEBI" id="CHEBI:29035"/>
        <label>1</label>
    </ligand>
</feature>
<keyword evidence="7 10" id="KW-0464">Manganese</keyword>
<comment type="catalytic activity">
    <reaction evidence="8 13">
        <text>L-arginine + H2O = urea + L-ornithine</text>
        <dbReference type="Rhea" id="RHEA:20569"/>
        <dbReference type="ChEBI" id="CHEBI:15377"/>
        <dbReference type="ChEBI" id="CHEBI:16199"/>
        <dbReference type="ChEBI" id="CHEBI:32682"/>
        <dbReference type="ChEBI" id="CHEBI:46911"/>
        <dbReference type="EC" id="3.5.3.1"/>
    </reaction>
</comment>
<dbReference type="Proteomes" id="UP000474957">
    <property type="component" value="Unassembled WGS sequence"/>
</dbReference>
<evidence type="ECO:0000256" key="10">
    <source>
        <dbReference type="PIRSR" id="PIRSR036979-1"/>
    </source>
</evidence>
<dbReference type="EC" id="3.5.3.1" evidence="2 9"/>
<dbReference type="EMBL" id="WIND01000001">
    <property type="protein sequence ID" value="MSU88549.1"/>
    <property type="molecule type" value="Genomic_DNA"/>
</dbReference>
<accession>A0A6L5YX61</accession>
<evidence type="ECO:0000256" key="5">
    <source>
        <dbReference type="ARBA" id="ARBA00022723"/>
    </source>
</evidence>
<dbReference type="AlphaFoldDB" id="A0A6L5YX61"/>
<dbReference type="PRINTS" id="PR00116">
    <property type="entry name" value="ARGINASE"/>
</dbReference>
<dbReference type="UniPathway" id="UPA00158">
    <property type="reaction ID" value="UER00270"/>
</dbReference>
<evidence type="ECO:0000313" key="14">
    <source>
        <dbReference type="EMBL" id="MSU88549.1"/>
    </source>
</evidence>
<keyword evidence="4 13" id="KW-0056">Arginine metabolism</keyword>
<dbReference type="PIRSF" id="PIRSF036979">
    <property type="entry name" value="Arginase"/>
    <property type="match status" value="1"/>
</dbReference>
<evidence type="ECO:0000313" key="15">
    <source>
        <dbReference type="Proteomes" id="UP000474957"/>
    </source>
</evidence>
<dbReference type="GO" id="GO:0006525">
    <property type="term" value="P:arginine metabolic process"/>
    <property type="evidence" value="ECO:0007669"/>
    <property type="project" value="UniProtKB-KW"/>
</dbReference>
<keyword evidence="6 12" id="KW-0378">Hydrolase</keyword>
<dbReference type="GO" id="GO:0000050">
    <property type="term" value="P:urea cycle"/>
    <property type="evidence" value="ECO:0007669"/>
    <property type="project" value="UniProtKB-UniPathway"/>
</dbReference>
<evidence type="ECO:0000256" key="12">
    <source>
        <dbReference type="RuleBase" id="RU003684"/>
    </source>
</evidence>
<reference evidence="14 15" key="1">
    <citation type="submission" date="2019-10" db="EMBL/GenBank/DDBJ databases">
        <title>Cognatihalovulum marinum gen. nov. sp. nov., a new member of the family Rhodobacteraceae isolated from deep seawater of the Northwest Indian Ocean.</title>
        <authorList>
            <person name="Ruan C."/>
            <person name="Wang J."/>
            <person name="Zheng X."/>
            <person name="Song L."/>
            <person name="Zhu Y."/>
            <person name="Huang Y."/>
            <person name="Lu Z."/>
            <person name="Du W."/>
            <person name="Huang L."/>
            <person name="Dai X."/>
        </authorList>
    </citation>
    <scope>NUCLEOTIDE SEQUENCE [LARGE SCALE GENOMIC DNA]</scope>
    <source>
        <strain evidence="14 15">2CG4</strain>
    </source>
</reference>
<dbReference type="Gene3D" id="3.40.800.10">
    <property type="entry name" value="Ureohydrolase domain"/>
    <property type="match status" value="1"/>
</dbReference>
<evidence type="ECO:0000256" key="11">
    <source>
        <dbReference type="PROSITE-ProRule" id="PRU00742"/>
    </source>
</evidence>
<feature type="binding site" evidence="10">
    <location>
        <position position="228"/>
    </location>
    <ligand>
        <name>Mn(2+)</name>
        <dbReference type="ChEBI" id="CHEBI:29035"/>
        <label>1</label>
    </ligand>
</feature>
<dbReference type="InterPro" id="IPR006035">
    <property type="entry name" value="Ureohydrolase"/>
</dbReference>
<name>A0A6L5YX61_9RHOB</name>
<dbReference type="Pfam" id="PF00491">
    <property type="entry name" value="Arginase"/>
    <property type="match status" value="1"/>
</dbReference>
<dbReference type="PANTHER" id="PTHR43782">
    <property type="entry name" value="ARGINASE"/>
    <property type="match status" value="1"/>
</dbReference>
<comment type="cofactor">
    <cofactor evidence="10 13">
        <name>Mn(2+)</name>
        <dbReference type="ChEBI" id="CHEBI:29035"/>
    </cofactor>
    <text evidence="10 13">Binds 2 manganese ions per subunit.</text>
</comment>
<proteinExistence type="inferred from homology"/>
<dbReference type="InterPro" id="IPR023696">
    <property type="entry name" value="Ureohydrolase_dom_sf"/>
</dbReference>
<dbReference type="PROSITE" id="PS51409">
    <property type="entry name" value="ARGINASE_2"/>
    <property type="match status" value="1"/>
</dbReference>
<protein>
    <recommendedName>
        <fullName evidence="3 9">Arginase</fullName>
        <ecNumber evidence="2 9">3.5.3.1</ecNumber>
    </recommendedName>
</protein>
<evidence type="ECO:0000256" key="1">
    <source>
        <dbReference type="ARBA" id="ARBA00005098"/>
    </source>
</evidence>
<feature type="binding site" evidence="10">
    <location>
        <position position="125"/>
    </location>
    <ligand>
        <name>Mn(2+)</name>
        <dbReference type="ChEBI" id="CHEBI:29035"/>
        <label>1</label>
    </ligand>
</feature>
<dbReference type="FunFam" id="3.40.800.10:FF:000012">
    <property type="entry name" value="Arginase"/>
    <property type="match status" value="1"/>
</dbReference>
<organism evidence="14 15">
    <name type="scientific">Halovulum marinum</name>
    <dbReference type="NCBI Taxonomy" id="2662447"/>
    <lineage>
        <taxon>Bacteria</taxon>
        <taxon>Pseudomonadati</taxon>
        <taxon>Pseudomonadota</taxon>
        <taxon>Alphaproteobacteria</taxon>
        <taxon>Rhodobacterales</taxon>
        <taxon>Paracoccaceae</taxon>
        <taxon>Halovulum</taxon>
    </lineage>
</organism>
<gene>
    <name evidence="14" type="primary">rocF</name>
    <name evidence="14" type="ORF">GE300_02810</name>
</gene>
<dbReference type="PROSITE" id="PS01053">
    <property type="entry name" value="ARGINASE_1"/>
    <property type="match status" value="1"/>
</dbReference>
<comment type="pathway">
    <text evidence="1">Nitrogen metabolism; urea cycle; L-ornithine and urea from L-arginine: step 1/1.</text>
</comment>
<evidence type="ECO:0000256" key="4">
    <source>
        <dbReference type="ARBA" id="ARBA00022503"/>
    </source>
</evidence>